<comment type="caution">
    <text evidence="2">The sequence shown here is derived from an EMBL/GenBank/DDBJ whole genome shotgun (WGS) entry which is preliminary data.</text>
</comment>
<protein>
    <submittedName>
        <fullName evidence="2">Uncharacterized protein</fullName>
    </submittedName>
</protein>
<feature type="compositionally biased region" description="Low complexity" evidence="1">
    <location>
        <begin position="232"/>
        <end position="248"/>
    </location>
</feature>
<dbReference type="InterPro" id="IPR018790">
    <property type="entry name" value="DUF2358"/>
</dbReference>
<organism evidence="2 4">
    <name type="scientific">Volvox reticuliferus</name>
    <dbReference type="NCBI Taxonomy" id="1737510"/>
    <lineage>
        <taxon>Eukaryota</taxon>
        <taxon>Viridiplantae</taxon>
        <taxon>Chlorophyta</taxon>
        <taxon>core chlorophytes</taxon>
        <taxon>Chlorophyceae</taxon>
        <taxon>CS clade</taxon>
        <taxon>Chlamydomonadales</taxon>
        <taxon>Volvocaceae</taxon>
        <taxon>Volvox</taxon>
    </lineage>
</organism>
<keyword evidence="4" id="KW-1185">Reference proteome</keyword>
<dbReference type="AlphaFoldDB" id="A0A8J4CPX5"/>
<dbReference type="Proteomes" id="UP000747110">
    <property type="component" value="Unassembled WGS sequence"/>
</dbReference>
<reference evidence="2" key="1">
    <citation type="journal article" date="2021" name="Proc. Natl. Acad. Sci. U.S.A.">
        <title>Three genomes in the algal genus Volvox reveal the fate of a haploid sex-determining region after a transition to homothallism.</title>
        <authorList>
            <person name="Yamamoto K."/>
            <person name="Hamaji T."/>
            <person name="Kawai-Toyooka H."/>
            <person name="Matsuzaki R."/>
            <person name="Takahashi F."/>
            <person name="Nishimura Y."/>
            <person name="Kawachi M."/>
            <person name="Noguchi H."/>
            <person name="Minakuchi Y."/>
            <person name="Umen J.G."/>
            <person name="Toyoda A."/>
            <person name="Nozaki H."/>
        </authorList>
    </citation>
    <scope>NUCLEOTIDE SEQUENCE</scope>
    <source>
        <strain evidence="3">NIES-3785</strain>
        <strain evidence="2">NIES-3786</strain>
    </source>
</reference>
<evidence type="ECO:0000256" key="1">
    <source>
        <dbReference type="SAM" id="MobiDB-lite"/>
    </source>
</evidence>
<dbReference type="OrthoDB" id="348976at2759"/>
<dbReference type="EMBL" id="BNCQ01000037">
    <property type="protein sequence ID" value="GIM11171.1"/>
    <property type="molecule type" value="Genomic_DNA"/>
</dbReference>
<name>A0A8J4CPX5_9CHLO</name>
<accession>A0A8J4CPX5</accession>
<dbReference type="Pfam" id="PF10184">
    <property type="entry name" value="DUF2358"/>
    <property type="match status" value="1"/>
</dbReference>
<dbReference type="PANTHER" id="PTHR34123:SF4">
    <property type="entry name" value="PHOSPHORIBOSYLTRANSFERASE-LIKE PROTEIN, PUTATIVE (DUF2358)-RELATED"/>
    <property type="match status" value="1"/>
</dbReference>
<gene>
    <name evidence="2" type="ORF">Vretifemale_15658</name>
    <name evidence="3" type="ORF">Vretimale_14712</name>
</gene>
<evidence type="ECO:0000313" key="2">
    <source>
        <dbReference type="EMBL" id="GIL87599.1"/>
    </source>
</evidence>
<feature type="region of interest" description="Disordered" evidence="1">
    <location>
        <begin position="228"/>
        <end position="248"/>
    </location>
</feature>
<sequence>MPGVFMCANAFDIAKNSRAKSSCWLLLRHRSATYVVAKASRSTITKARQKDNPLTIGIVSVMTETLRLLGVGRDRYQAVAATPPKNRPLRHGDVAGLMRRITADFKQAYLVTGVLDDSIYDPDCFFADPTVAFSGVDLWKRNLALLVPFLEQPLVELRDIRRLGRNDEGAEVVRAEWRLQTLLRLPWRPLIDIDGATEYTLNPESNRVVRHVESWGVSGTQALLQMLRPSRSSSSSSSSNNNNNSSKR</sequence>
<proteinExistence type="predicted"/>
<dbReference type="PANTHER" id="PTHR34123">
    <property type="entry name" value="OS04G0578200 PROTEIN"/>
    <property type="match status" value="1"/>
</dbReference>
<dbReference type="EMBL" id="BNCP01000040">
    <property type="protein sequence ID" value="GIL87599.1"/>
    <property type="molecule type" value="Genomic_DNA"/>
</dbReference>
<evidence type="ECO:0000313" key="4">
    <source>
        <dbReference type="Proteomes" id="UP000747110"/>
    </source>
</evidence>
<dbReference type="Proteomes" id="UP000722791">
    <property type="component" value="Unassembled WGS sequence"/>
</dbReference>
<evidence type="ECO:0000313" key="3">
    <source>
        <dbReference type="EMBL" id="GIM11171.1"/>
    </source>
</evidence>